<gene>
    <name evidence="10" type="primary">LOC115275029</name>
</gene>
<dbReference type="GO" id="GO:0005783">
    <property type="term" value="C:endoplasmic reticulum"/>
    <property type="evidence" value="ECO:0007669"/>
    <property type="project" value="TreeGrafter"/>
</dbReference>
<dbReference type="Proteomes" id="UP000472268">
    <property type="component" value="Chromosome 12"/>
</dbReference>
<keyword evidence="11" id="KW-1185">Reference proteome</keyword>
<feature type="region of interest" description="Disordered" evidence="8">
    <location>
        <begin position="327"/>
        <end position="353"/>
    </location>
</feature>
<evidence type="ECO:0000256" key="8">
    <source>
        <dbReference type="SAM" id="MobiDB-lite"/>
    </source>
</evidence>
<reference evidence="10" key="3">
    <citation type="submission" date="2025-09" db="UniProtKB">
        <authorList>
            <consortium name="Ensembl"/>
        </authorList>
    </citation>
    <scope>IDENTIFICATION</scope>
</reference>
<reference evidence="10 11" key="1">
    <citation type="submission" date="2019-05" db="EMBL/GenBank/DDBJ databases">
        <title>A Chromosome-scale Meerkat (S. suricatta) Genome Assembly.</title>
        <authorList>
            <person name="Dudchenko O."/>
            <person name="Lieberman Aiden E."/>
            <person name="Tung J."/>
            <person name="Barreiro L.B."/>
            <person name="Clutton-Brock T.H."/>
        </authorList>
    </citation>
    <scope>NUCLEOTIDE SEQUENCE [LARGE SCALE GENOMIC DNA]</scope>
</reference>
<feature type="transmembrane region" description="Helical" evidence="7">
    <location>
        <begin position="227"/>
        <end position="251"/>
    </location>
</feature>
<feature type="transmembrane region" description="Helical" evidence="7">
    <location>
        <begin position="67"/>
        <end position="90"/>
    </location>
</feature>
<protein>
    <recommendedName>
        <fullName evidence="7">Palmitoyltransferase</fullName>
        <ecNumber evidence="7">2.3.1.225</ecNumber>
    </recommendedName>
</protein>
<evidence type="ECO:0000256" key="5">
    <source>
        <dbReference type="ARBA" id="ARBA00023136"/>
    </source>
</evidence>
<dbReference type="RefSeq" id="XP_029774474.1">
    <property type="nucleotide sequence ID" value="XM_029918614.1"/>
</dbReference>
<dbReference type="GeneID" id="115275029"/>
<accession>A0A673UD80</accession>
<comment type="domain">
    <text evidence="7">The DHHC domain is required for palmitoyltransferase activity.</text>
</comment>
<evidence type="ECO:0000256" key="7">
    <source>
        <dbReference type="RuleBase" id="RU079119"/>
    </source>
</evidence>
<feature type="transmembrane region" description="Helical" evidence="7">
    <location>
        <begin position="163"/>
        <end position="191"/>
    </location>
</feature>
<dbReference type="AlphaFoldDB" id="A0A673UD80"/>
<evidence type="ECO:0000313" key="10">
    <source>
        <dbReference type="Ensembl" id="ENSSSUP00005019416.1"/>
    </source>
</evidence>
<keyword evidence="3 7" id="KW-0812">Transmembrane</keyword>
<dbReference type="GO" id="GO:0016020">
    <property type="term" value="C:membrane"/>
    <property type="evidence" value="ECO:0007669"/>
    <property type="project" value="UniProtKB-SubCell"/>
</dbReference>
<dbReference type="PANTHER" id="PTHR22883">
    <property type="entry name" value="ZINC FINGER DHHC DOMAIN CONTAINING PROTEIN"/>
    <property type="match status" value="1"/>
</dbReference>
<name>A0A673UD80_SURSU</name>
<sequence length="480" mass="53965">MDLSGWSLKRGTPKVTEKPAPISNWARVNGWSWPPNFFQALAWTVLFIFALVNFGIFIPFLPPNWNFIAYGVTGGLFIFHLVVYLIAVSIDPAEAIVRLKNYAEPVPAFDYPKHAHVILHQYCHLCQVTVKKKAKHCRLCNKCISNFDHHCRWLNNCVGSRNYWYFLSTVVSAWASLLCLVTILLVIYTLFLTNPAQLRTHPHYKNITNANTWLLFLPLLPIKTKTLVVLDVGFLVLLLSAIGLVLLGRLIKFHICLRSKQISTFEFVTHSYHKNFPPEPKPLAIHVKIPQQADDDPSSSARREQRKEAEPQWLRRYLGSTTITPLAGSQLQPAKDDLKSPSHRMKSKELPLPDEHLFPPSCTIFMENSWVKVSKDRQEIMLPVSVDHAEAEGSALAPQEPLVSTSPWKQVQGSTEQVQGRPISSYVPLSTLPQKTPSLEQGLPPSPRCLMALGRAGAPAVFRLQDSPIPRGPADTSGSR</sequence>
<evidence type="ECO:0000313" key="11">
    <source>
        <dbReference type="Proteomes" id="UP000472268"/>
    </source>
</evidence>
<feature type="region of interest" description="Disordered" evidence="8">
    <location>
        <begin position="461"/>
        <end position="480"/>
    </location>
</feature>
<dbReference type="InterPro" id="IPR001594">
    <property type="entry name" value="Palmitoyltrfase_DHHC"/>
</dbReference>
<evidence type="ECO:0000256" key="2">
    <source>
        <dbReference type="ARBA" id="ARBA00022679"/>
    </source>
</evidence>
<proteinExistence type="inferred from homology"/>
<comment type="similarity">
    <text evidence="7">Belongs to the DHHC palmitoyltransferase family.</text>
</comment>
<dbReference type="GO" id="GO:0005794">
    <property type="term" value="C:Golgi apparatus"/>
    <property type="evidence" value="ECO:0007669"/>
    <property type="project" value="TreeGrafter"/>
</dbReference>
<dbReference type="Pfam" id="PF01529">
    <property type="entry name" value="DHHC"/>
    <property type="match status" value="1"/>
</dbReference>
<feature type="transmembrane region" description="Helical" evidence="7">
    <location>
        <begin position="40"/>
        <end position="61"/>
    </location>
</feature>
<dbReference type="InterPro" id="IPR039859">
    <property type="entry name" value="PFA4/ZDH16/20/ERF2-like"/>
</dbReference>
<keyword evidence="2 7" id="KW-0808">Transferase</keyword>
<dbReference type="EC" id="2.3.1.225" evidence="7"/>
<evidence type="ECO:0000256" key="1">
    <source>
        <dbReference type="ARBA" id="ARBA00004141"/>
    </source>
</evidence>
<reference evidence="10" key="2">
    <citation type="submission" date="2025-08" db="UniProtKB">
        <authorList>
            <consortium name="Ensembl"/>
        </authorList>
    </citation>
    <scope>IDENTIFICATION</scope>
</reference>
<comment type="catalytic activity">
    <reaction evidence="7">
        <text>L-cysteinyl-[protein] + hexadecanoyl-CoA = S-hexadecanoyl-L-cysteinyl-[protein] + CoA</text>
        <dbReference type="Rhea" id="RHEA:36683"/>
        <dbReference type="Rhea" id="RHEA-COMP:10131"/>
        <dbReference type="Rhea" id="RHEA-COMP:11032"/>
        <dbReference type="ChEBI" id="CHEBI:29950"/>
        <dbReference type="ChEBI" id="CHEBI:57287"/>
        <dbReference type="ChEBI" id="CHEBI:57379"/>
        <dbReference type="ChEBI" id="CHEBI:74151"/>
        <dbReference type="EC" id="2.3.1.225"/>
    </reaction>
</comment>
<evidence type="ECO:0000259" key="9">
    <source>
        <dbReference type="Pfam" id="PF01529"/>
    </source>
</evidence>
<comment type="subcellular location">
    <subcellularLocation>
        <location evidence="1">Membrane</location>
        <topology evidence="1">Multi-pass membrane protein</topology>
    </subcellularLocation>
</comment>
<evidence type="ECO:0000256" key="3">
    <source>
        <dbReference type="ARBA" id="ARBA00022692"/>
    </source>
</evidence>
<keyword evidence="4 7" id="KW-1133">Transmembrane helix</keyword>
<evidence type="ECO:0000256" key="6">
    <source>
        <dbReference type="ARBA" id="ARBA00023315"/>
    </source>
</evidence>
<dbReference type="PROSITE" id="PS50216">
    <property type="entry name" value="DHHC"/>
    <property type="match status" value="1"/>
</dbReference>
<dbReference type="GO" id="GO:0019706">
    <property type="term" value="F:protein-cysteine S-palmitoyltransferase activity"/>
    <property type="evidence" value="ECO:0007669"/>
    <property type="project" value="UniProtKB-EC"/>
</dbReference>
<evidence type="ECO:0000256" key="4">
    <source>
        <dbReference type="ARBA" id="ARBA00022989"/>
    </source>
</evidence>
<dbReference type="Ensembl" id="ENSSSUT00005022196.1">
    <property type="protein sequence ID" value="ENSSSUP00005019416.1"/>
    <property type="gene ID" value="ENSSSUG00005012584.1"/>
</dbReference>
<organism evidence="10 11">
    <name type="scientific">Suricata suricatta</name>
    <name type="common">Meerkat</name>
    <dbReference type="NCBI Taxonomy" id="37032"/>
    <lineage>
        <taxon>Eukaryota</taxon>
        <taxon>Metazoa</taxon>
        <taxon>Chordata</taxon>
        <taxon>Craniata</taxon>
        <taxon>Vertebrata</taxon>
        <taxon>Euteleostomi</taxon>
        <taxon>Mammalia</taxon>
        <taxon>Eutheria</taxon>
        <taxon>Laurasiatheria</taxon>
        <taxon>Carnivora</taxon>
        <taxon>Feliformia</taxon>
        <taxon>Herpestidae</taxon>
        <taxon>Suricata</taxon>
    </lineage>
</organism>
<dbReference type="OMA" id="HRELTTY"/>
<dbReference type="PANTHER" id="PTHR22883:SF22">
    <property type="entry name" value="PALMITOYLTRANSFERASE ZDHHC11-RELATED"/>
    <property type="match status" value="1"/>
</dbReference>
<dbReference type="GO" id="GO:0006612">
    <property type="term" value="P:protein targeting to membrane"/>
    <property type="evidence" value="ECO:0007669"/>
    <property type="project" value="TreeGrafter"/>
</dbReference>
<keyword evidence="5 7" id="KW-0472">Membrane</keyword>
<keyword evidence="6 7" id="KW-0012">Acyltransferase</keyword>
<feature type="domain" description="Palmitoyltransferase DHHC" evidence="9">
    <location>
        <begin position="120"/>
        <end position="269"/>
    </location>
</feature>